<keyword evidence="1" id="KW-0812">Transmembrane</keyword>
<dbReference type="AlphaFoldDB" id="A0A7X6JYJ2"/>
<evidence type="ECO:0000313" key="3">
    <source>
        <dbReference type="Proteomes" id="UP000526408"/>
    </source>
</evidence>
<feature type="transmembrane region" description="Helical" evidence="1">
    <location>
        <begin position="45"/>
        <end position="65"/>
    </location>
</feature>
<evidence type="ECO:0000256" key="1">
    <source>
        <dbReference type="SAM" id="Phobius"/>
    </source>
</evidence>
<feature type="transmembrane region" description="Helical" evidence="1">
    <location>
        <begin position="6"/>
        <end position="25"/>
    </location>
</feature>
<organism evidence="2 3">
    <name type="scientific">Roseicyclus persicicus</name>
    <dbReference type="NCBI Taxonomy" id="2650661"/>
    <lineage>
        <taxon>Bacteria</taxon>
        <taxon>Pseudomonadati</taxon>
        <taxon>Pseudomonadota</taxon>
        <taxon>Alphaproteobacteria</taxon>
        <taxon>Rhodobacterales</taxon>
        <taxon>Roseobacteraceae</taxon>
        <taxon>Roseicyclus</taxon>
    </lineage>
</organism>
<proteinExistence type="predicted"/>
<keyword evidence="3" id="KW-1185">Reference proteome</keyword>
<dbReference type="Proteomes" id="UP000526408">
    <property type="component" value="Unassembled WGS sequence"/>
</dbReference>
<evidence type="ECO:0000313" key="2">
    <source>
        <dbReference type="EMBL" id="NKX45885.1"/>
    </source>
</evidence>
<comment type="caution">
    <text evidence="2">The sequence shown here is derived from an EMBL/GenBank/DDBJ whole genome shotgun (WGS) entry which is preliminary data.</text>
</comment>
<sequence>MTPIAAVEAIATLLWAYAGVTFLAWARHLTRAEHRQRVPHVIDLIANLVPAMILLLVVVLVGAVIGLPSVVVLIAVLFPAGLAWGAQMALNDIRETATPAAEAARIALALAIGSAVIWARQIA</sequence>
<keyword evidence="1" id="KW-1133">Transmembrane helix</keyword>
<gene>
    <name evidence="2" type="ORF">HCU73_14915</name>
</gene>
<reference evidence="2 3" key="1">
    <citation type="submission" date="2020-04" db="EMBL/GenBank/DDBJ databases">
        <authorList>
            <person name="Yoon J."/>
        </authorList>
    </citation>
    <scope>NUCLEOTIDE SEQUENCE [LARGE SCALE GENOMIC DNA]</scope>
    <source>
        <strain evidence="2 3">KMU-115</strain>
    </source>
</reference>
<dbReference type="EMBL" id="JAAZQQ010000005">
    <property type="protein sequence ID" value="NKX45885.1"/>
    <property type="molecule type" value="Genomic_DNA"/>
</dbReference>
<name>A0A7X6JYJ2_9RHOB</name>
<accession>A0A7X6JYJ2</accession>
<keyword evidence="1" id="KW-0472">Membrane</keyword>
<dbReference type="RefSeq" id="WP_168624262.1">
    <property type="nucleotide sequence ID" value="NZ_JAAZQQ010000005.1"/>
</dbReference>
<feature type="transmembrane region" description="Helical" evidence="1">
    <location>
        <begin position="71"/>
        <end position="90"/>
    </location>
</feature>
<protein>
    <submittedName>
        <fullName evidence="2">Uncharacterized protein</fullName>
    </submittedName>
</protein>